<dbReference type="Pfam" id="PF08478">
    <property type="entry name" value="POTRA_1"/>
    <property type="match status" value="1"/>
</dbReference>
<name>A0A939LY16_9MICO</name>
<dbReference type="InterPro" id="IPR050487">
    <property type="entry name" value="FtsQ_DivIB"/>
</dbReference>
<accession>A0A939LY16</accession>
<dbReference type="InterPro" id="IPR005548">
    <property type="entry name" value="Cell_div_FtsQ/DivIB_C"/>
</dbReference>
<dbReference type="InterPro" id="IPR013685">
    <property type="entry name" value="POTRA_FtsQ_type"/>
</dbReference>
<keyword evidence="2" id="KW-1003">Cell membrane</keyword>
<dbReference type="Pfam" id="PF03799">
    <property type="entry name" value="FtsQ_DivIB_C"/>
    <property type="match status" value="1"/>
</dbReference>
<dbReference type="Proteomes" id="UP000664398">
    <property type="component" value="Unassembled WGS sequence"/>
</dbReference>
<dbReference type="Gene3D" id="3.10.20.310">
    <property type="entry name" value="membrane protein fhac"/>
    <property type="match status" value="1"/>
</dbReference>
<dbReference type="PANTHER" id="PTHR37820:SF1">
    <property type="entry name" value="CELL DIVISION PROTEIN FTSQ"/>
    <property type="match status" value="1"/>
</dbReference>
<dbReference type="AlphaFoldDB" id="A0A939LY16"/>
<dbReference type="PROSITE" id="PS51779">
    <property type="entry name" value="POTRA"/>
    <property type="match status" value="1"/>
</dbReference>
<evidence type="ECO:0000313" key="11">
    <source>
        <dbReference type="EMBL" id="MBO1805233.1"/>
    </source>
</evidence>
<evidence type="ECO:0000256" key="3">
    <source>
        <dbReference type="ARBA" id="ARBA00022618"/>
    </source>
</evidence>
<evidence type="ECO:0000256" key="4">
    <source>
        <dbReference type="ARBA" id="ARBA00022692"/>
    </source>
</evidence>
<dbReference type="InterPro" id="IPR034746">
    <property type="entry name" value="POTRA"/>
</dbReference>
<evidence type="ECO:0000256" key="7">
    <source>
        <dbReference type="ARBA" id="ARBA00023306"/>
    </source>
</evidence>
<keyword evidence="5 9" id="KW-1133">Transmembrane helix</keyword>
<proteinExistence type="predicted"/>
<evidence type="ECO:0000256" key="1">
    <source>
        <dbReference type="ARBA" id="ARBA00004370"/>
    </source>
</evidence>
<evidence type="ECO:0000256" key="8">
    <source>
        <dbReference type="SAM" id="MobiDB-lite"/>
    </source>
</evidence>
<keyword evidence="12" id="KW-1185">Reference proteome</keyword>
<dbReference type="GO" id="GO:0051301">
    <property type="term" value="P:cell division"/>
    <property type="evidence" value="ECO:0007669"/>
    <property type="project" value="UniProtKB-KW"/>
</dbReference>
<evidence type="ECO:0000256" key="9">
    <source>
        <dbReference type="SAM" id="Phobius"/>
    </source>
</evidence>
<evidence type="ECO:0000313" key="12">
    <source>
        <dbReference type="Proteomes" id="UP000664398"/>
    </source>
</evidence>
<feature type="region of interest" description="Disordered" evidence="8">
    <location>
        <begin position="1"/>
        <end position="64"/>
    </location>
</feature>
<dbReference type="GO" id="GO:0005886">
    <property type="term" value="C:plasma membrane"/>
    <property type="evidence" value="ECO:0007669"/>
    <property type="project" value="TreeGrafter"/>
</dbReference>
<evidence type="ECO:0000256" key="6">
    <source>
        <dbReference type="ARBA" id="ARBA00023136"/>
    </source>
</evidence>
<evidence type="ECO:0000256" key="2">
    <source>
        <dbReference type="ARBA" id="ARBA00022475"/>
    </source>
</evidence>
<protein>
    <submittedName>
        <fullName evidence="11">FtsQ-type POTRA domain-containing protein</fullName>
    </submittedName>
</protein>
<reference evidence="11" key="1">
    <citation type="submission" date="2021-03" db="EMBL/GenBank/DDBJ databases">
        <title>Leucobacter chromiisoli sp. nov., isolated from chromium-containing soil of chemical plant.</title>
        <authorList>
            <person name="Xu Z."/>
        </authorList>
    </citation>
    <scope>NUCLEOTIDE SEQUENCE</scope>
    <source>
        <strain evidence="11">A2</strain>
    </source>
</reference>
<feature type="transmembrane region" description="Helical" evidence="9">
    <location>
        <begin position="122"/>
        <end position="142"/>
    </location>
</feature>
<feature type="compositionally biased region" description="Basic and acidic residues" evidence="8">
    <location>
        <begin position="9"/>
        <end position="21"/>
    </location>
</feature>
<comment type="subcellular location">
    <subcellularLocation>
        <location evidence="1">Membrane</location>
    </subcellularLocation>
</comment>
<dbReference type="PANTHER" id="PTHR37820">
    <property type="entry name" value="CELL DIVISION PROTEIN DIVIB"/>
    <property type="match status" value="1"/>
</dbReference>
<evidence type="ECO:0000259" key="10">
    <source>
        <dbReference type="PROSITE" id="PS51779"/>
    </source>
</evidence>
<keyword evidence="3" id="KW-0132">Cell division</keyword>
<evidence type="ECO:0000256" key="5">
    <source>
        <dbReference type="ARBA" id="ARBA00022989"/>
    </source>
</evidence>
<dbReference type="EMBL" id="JAGDYL010000010">
    <property type="protein sequence ID" value="MBO1805233.1"/>
    <property type="molecule type" value="Genomic_DNA"/>
</dbReference>
<keyword evidence="6 9" id="KW-0472">Membrane</keyword>
<sequence>MKRPSGFDGRPERPEPQRPEPARAAQSGRSASETPDAPGARAAEGSGARDEGSGAEVSSPLAPTVDLSEVRERRAGLLAVSRAVDPVRAAEKRVREAEKRLRQRERRESRRFSFAGRRRRRIWIVAGSAVLALALFVVVGVFTPVMAVRKIEISGATTVATADVERALARFEGTPLALVDEGQVRAALEPFPLIQRYGVERIPPDTLLVRIVERVPVLSIESGGAFKQYDAAGVLVGSAAEPPAGAPLASGRITDLDSEAFHSAALALRDMPAELRAQVVSVTANGGEDVTLTLANGVEVMWGGSENTARKALVLNSMSASLAAIGTPVSYIDVSSTEAPVFR</sequence>
<keyword evidence="7" id="KW-0131">Cell cycle</keyword>
<comment type="caution">
    <text evidence="11">The sequence shown here is derived from an EMBL/GenBank/DDBJ whole genome shotgun (WGS) entry which is preliminary data.</text>
</comment>
<dbReference type="RefSeq" id="WP_208045710.1">
    <property type="nucleotide sequence ID" value="NZ_JAGDYL010000010.1"/>
</dbReference>
<organism evidence="11 12">
    <name type="scientific">Leucobacter ruminantium</name>
    <dbReference type="NCBI Taxonomy" id="1289170"/>
    <lineage>
        <taxon>Bacteria</taxon>
        <taxon>Bacillati</taxon>
        <taxon>Actinomycetota</taxon>
        <taxon>Actinomycetes</taxon>
        <taxon>Micrococcales</taxon>
        <taxon>Microbacteriaceae</taxon>
        <taxon>Leucobacter</taxon>
    </lineage>
</organism>
<feature type="domain" description="POTRA" evidence="10">
    <location>
        <begin position="146"/>
        <end position="214"/>
    </location>
</feature>
<gene>
    <name evidence="11" type="ORF">J4H91_07855</name>
</gene>
<keyword evidence="4 9" id="KW-0812">Transmembrane</keyword>